<dbReference type="RefSeq" id="WP_183963528.1">
    <property type="nucleotide sequence ID" value="NZ_BAABBZ010000014.1"/>
</dbReference>
<dbReference type="InterPro" id="IPR017871">
    <property type="entry name" value="ABC_transporter-like_CS"/>
</dbReference>
<name>A0A7W6DKF6_9RHOB</name>
<dbReference type="PROSITE" id="PS00211">
    <property type="entry name" value="ABC_TRANSPORTER_1"/>
    <property type="match status" value="1"/>
</dbReference>
<protein>
    <submittedName>
        <fullName evidence="5">ABC-2 type transport system ATP-binding protein</fullName>
    </submittedName>
</protein>
<dbReference type="InterPro" id="IPR003439">
    <property type="entry name" value="ABC_transporter-like_ATP-bd"/>
</dbReference>
<dbReference type="SUPFAM" id="SSF52540">
    <property type="entry name" value="P-loop containing nucleoside triphosphate hydrolases"/>
    <property type="match status" value="1"/>
</dbReference>
<dbReference type="EMBL" id="JACIEJ010000002">
    <property type="protein sequence ID" value="MBB3984698.1"/>
    <property type="molecule type" value="Genomic_DNA"/>
</dbReference>
<organism evidence="5 6">
    <name type="scientific">Sagittula marina</name>
    <dbReference type="NCBI Taxonomy" id="943940"/>
    <lineage>
        <taxon>Bacteria</taxon>
        <taxon>Pseudomonadati</taxon>
        <taxon>Pseudomonadota</taxon>
        <taxon>Alphaproteobacteria</taxon>
        <taxon>Rhodobacterales</taxon>
        <taxon>Roseobacteraceae</taxon>
        <taxon>Sagittula</taxon>
    </lineage>
</organism>
<reference evidence="5 6" key="1">
    <citation type="submission" date="2020-08" db="EMBL/GenBank/DDBJ databases">
        <title>Genomic Encyclopedia of Type Strains, Phase IV (KMG-IV): sequencing the most valuable type-strain genomes for metagenomic binning, comparative biology and taxonomic classification.</title>
        <authorList>
            <person name="Goeker M."/>
        </authorList>
    </citation>
    <scope>NUCLEOTIDE SEQUENCE [LARGE SCALE GENOMIC DNA]</scope>
    <source>
        <strain evidence="5 6">DSM 102235</strain>
    </source>
</reference>
<dbReference type="AlphaFoldDB" id="A0A7W6DKF6"/>
<evidence type="ECO:0000313" key="6">
    <source>
        <dbReference type="Proteomes" id="UP000541426"/>
    </source>
</evidence>
<proteinExistence type="predicted"/>
<sequence length="318" mass="33805">MNIAIAQPDIEAAEVDTGRASRDQSWITCEDVSYRAGDGFDLVIPHLALLAGGKTALVGGNGSGKTTLLKLLLGDLTADSGTIALQGAARGLFDVAGRQALGVQLQDTGFNPVYRVRDIFAVNAACRPFVDPVILELMGIPEISRRRFGALSSGQKQRVQLALALAHHPEFAVFDEPTSNLDPAYEAAFVELLNRLSQEVSGFTALYISHAAKVVETCDQVLILARGRVETHAALQDVVRQTFGSRAALFEAAPEVLSSIAASLPQGCVLQRGPGRLRAFGEAALTDAALSLAQTHPLTRFSSWKTCAADILEDLNNG</sequence>
<evidence type="ECO:0000256" key="2">
    <source>
        <dbReference type="ARBA" id="ARBA00022741"/>
    </source>
</evidence>
<dbReference type="SMART" id="SM00382">
    <property type="entry name" value="AAA"/>
    <property type="match status" value="1"/>
</dbReference>
<dbReference type="Proteomes" id="UP000541426">
    <property type="component" value="Unassembled WGS sequence"/>
</dbReference>
<dbReference type="InterPro" id="IPR051782">
    <property type="entry name" value="ABC_Transporter_VariousFunc"/>
</dbReference>
<feature type="domain" description="ABC transporter" evidence="4">
    <location>
        <begin position="27"/>
        <end position="251"/>
    </location>
</feature>
<comment type="caution">
    <text evidence="5">The sequence shown here is derived from an EMBL/GenBank/DDBJ whole genome shotgun (WGS) entry which is preliminary data.</text>
</comment>
<dbReference type="GO" id="GO:0016887">
    <property type="term" value="F:ATP hydrolysis activity"/>
    <property type="evidence" value="ECO:0007669"/>
    <property type="project" value="InterPro"/>
</dbReference>
<keyword evidence="6" id="KW-1185">Reference proteome</keyword>
<evidence type="ECO:0000256" key="1">
    <source>
        <dbReference type="ARBA" id="ARBA00022448"/>
    </source>
</evidence>
<keyword evidence="1" id="KW-0813">Transport</keyword>
<gene>
    <name evidence="5" type="ORF">GGQ68_001014</name>
</gene>
<dbReference type="PROSITE" id="PS50893">
    <property type="entry name" value="ABC_TRANSPORTER_2"/>
    <property type="match status" value="1"/>
</dbReference>
<keyword evidence="2" id="KW-0547">Nucleotide-binding</keyword>
<evidence type="ECO:0000256" key="3">
    <source>
        <dbReference type="ARBA" id="ARBA00022840"/>
    </source>
</evidence>
<dbReference type="GO" id="GO:0005524">
    <property type="term" value="F:ATP binding"/>
    <property type="evidence" value="ECO:0007669"/>
    <property type="project" value="UniProtKB-KW"/>
</dbReference>
<dbReference type="Gene3D" id="3.40.50.300">
    <property type="entry name" value="P-loop containing nucleotide triphosphate hydrolases"/>
    <property type="match status" value="1"/>
</dbReference>
<keyword evidence="3 5" id="KW-0067">ATP-binding</keyword>
<dbReference type="PANTHER" id="PTHR42939:SF1">
    <property type="entry name" value="ABC TRANSPORTER ATP-BINDING PROTEIN ALBC-RELATED"/>
    <property type="match status" value="1"/>
</dbReference>
<evidence type="ECO:0000313" key="5">
    <source>
        <dbReference type="EMBL" id="MBB3984698.1"/>
    </source>
</evidence>
<dbReference type="Pfam" id="PF00005">
    <property type="entry name" value="ABC_tran"/>
    <property type="match status" value="1"/>
</dbReference>
<dbReference type="InterPro" id="IPR003593">
    <property type="entry name" value="AAA+_ATPase"/>
</dbReference>
<evidence type="ECO:0000259" key="4">
    <source>
        <dbReference type="PROSITE" id="PS50893"/>
    </source>
</evidence>
<dbReference type="InterPro" id="IPR027417">
    <property type="entry name" value="P-loop_NTPase"/>
</dbReference>
<accession>A0A7W6DKF6</accession>
<dbReference type="PANTHER" id="PTHR42939">
    <property type="entry name" value="ABC TRANSPORTER ATP-BINDING PROTEIN ALBC-RELATED"/>
    <property type="match status" value="1"/>
</dbReference>